<dbReference type="GeneID" id="27371649"/>
<accession>M7XHE4</accession>
<feature type="compositionally biased region" description="Basic and acidic residues" evidence="3">
    <location>
        <begin position="1"/>
        <end position="32"/>
    </location>
</feature>
<dbReference type="InterPro" id="IPR000232">
    <property type="entry name" value="HSF_DNA-bd"/>
</dbReference>
<dbReference type="RefSeq" id="XP_016274413.1">
    <property type="nucleotide sequence ID" value="XM_016421292.1"/>
</dbReference>
<evidence type="ECO:0000256" key="1">
    <source>
        <dbReference type="ARBA" id="ARBA00023125"/>
    </source>
</evidence>
<dbReference type="OrthoDB" id="2527712at2759"/>
<feature type="compositionally biased region" description="Basic and acidic residues" evidence="3">
    <location>
        <begin position="180"/>
        <end position="189"/>
    </location>
</feature>
<feature type="region of interest" description="Disordered" evidence="3">
    <location>
        <begin position="319"/>
        <end position="429"/>
    </location>
</feature>
<dbReference type="Proteomes" id="UP000016926">
    <property type="component" value="Unassembled WGS sequence"/>
</dbReference>
<gene>
    <name evidence="5" type="ORF">RHTO_07636</name>
</gene>
<dbReference type="GO" id="GO:0003700">
    <property type="term" value="F:DNA-binding transcription factor activity"/>
    <property type="evidence" value="ECO:0007669"/>
    <property type="project" value="InterPro"/>
</dbReference>
<dbReference type="InterPro" id="IPR036388">
    <property type="entry name" value="WH-like_DNA-bd_sf"/>
</dbReference>
<evidence type="ECO:0000256" key="2">
    <source>
        <dbReference type="RuleBase" id="RU004020"/>
    </source>
</evidence>
<evidence type="ECO:0000313" key="6">
    <source>
        <dbReference type="Proteomes" id="UP000016926"/>
    </source>
</evidence>
<feature type="compositionally biased region" description="Polar residues" evidence="3">
    <location>
        <begin position="52"/>
        <end position="83"/>
    </location>
</feature>
<evidence type="ECO:0000256" key="3">
    <source>
        <dbReference type="SAM" id="MobiDB-lite"/>
    </source>
</evidence>
<feature type="region of interest" description="Disordered" evidence="3">
    <location>
        <begin position="173"/>
        <end position="231"/>
    </location>
</feature>
<dbReference type="HOGENOM" id="CLU_389865_0_0_1"/>
<dbReference type="SMART" id="SM00415">
    <property type="entry name" value="HSF"/>
    <property type="match status" value="1"/>
</dbReference>
<proteinExistence type="inferred from homology"/>
<feature type="region of interest" description="Disordered" evidence="3">
    <location>
        <begin position="1"/>
        <end position="134"/>
    </location>
</feature>
<feature type="compositionally biased region" description="Low complexity" evidence="3">
    <location>
        <begin position="219"/>
        <end position="231"/>
    </location>
</feature>
<keyword evidence="1" id="KW-0238">DNA-binding</keyword>
<feature type="compositionally biased region" description="Low complexity" evidence="3">
    <location>
        <begin position="385"/>
        <end position="405"/>
    </location>
</feature>
<organism evidence="5 6">
    <name type="scientific">Rhodotorula toruloides (strain NP11)</name>
    <name type="common">Yeast</name>
    <name type="synonym">Rhodosporidium toruloides</name>
    <dbReference type="NCBI Taxonomy" id="1130832"/>
    <lineage>
        <taxon>Eukaryota</taxon>
        <taxon>Fungi</taxon>
        <taxon>Dikarya</taxon>
        <taxon>Basidiomycota</taxon>
        <taxon>Pucciniomycotina</taxon>
        <taxon>Microbotryomycetes</taxon>
        <taxon>Sporidiobolales</taxon>
        <taxon>Sporidiobolaceae</taxon>
        <taxon>Rhodotorula</taxon>
    </lineage>
</organism>
<feature type="compositionally biased region" description="Basic and acidic residues" evidence="3">
    <location>
        <begin position="86"/>
        <end position="98"/>
    </location>
</feature>
<evidence type="ECO:0000259" key="4">
    <source>
        <dbReference type="SMART" id="SM00415"/>
    </source>
</evidence>
<keyword evidence="5" id="KW-0346">Stress response</keyword>
<name>M7XHE4_RHOT1</name>
<reference evidence="5 6" key="1">
    <citation type="journal article" date="2012" name="Nat. Commun.">
        <title>A multi-omic map of the lipid-producing yeast Rhodosporidium toruloides.</title>
        <authorList>
            <person name="Zhu Z."/>
            <person name="Zhang S."/>
            <person name="Liu H."/>
            <person name="Shen H."/>
            <person name="Lin X."/>
            <person name="Yang F."/>
            <person name="Zhou Y.J."/>
            <person name="Jin G."/>
            <person name="Ye M."/>
            <person name="Zou H."/>
            <person name="Zou H."/>
            <person name="Zhao Z.K."/>
        </authorList>
    </citation>
    <scope>NUCLEOTIDE SEQUENCE [LARGE SCALE GENOMIC DNA]</scope>
    <source>
        <strain evidence="5 6">NP11</strain>
    </source>
</reference>
<dbReference type="AlphaFoldDB" id="M7XHE4"/>
<dbReference type="Gene3D" id="1.10.10.10">
    <property type="entry name" value="Winged helix-like DNA-binding domain superfamily/Winged helix DNA-binding domain"/>
    <property type="match status" value="1"/>
</dbReference>
<feature type="region of interest" description="Disordered" evidence="3">
    <location>
        <begin position="675"/>
        <end position="738"/>
    </location>
</feature>
<feature type="domain" description="HSF-type DNA-binding" evidence="4">
    <location>
        <begin position="494"/>
        <end position="675"/>
    </location>
</feature>
<feature type="compositionally biased region" description="Acidic residues" evidence="3">
    <location>
        <begin position="41"/>
        <end position="51"/>
    </location>
</feature>
<feature type="compositionally biased region" description="Low complexity" evidence="3">
    <location>
        <begin position="592"/>
        <end position="620"/>
    </location>
</feature>
<keyword evidence="6" id="KW-1185">Reference proteome</keyword>
<comment type="similarity">
    <text evidence="2">Belongs to the HSF family.</text>
</comment>
<sequence>MHDSNHHAHGTGEADASAQEHDEGAATLETREGSLASAQEDSVDAEYEQEEVAQSASLPTTPSHASTFPSLPNWAQLQASVSSPPRPDERDASRRRSFADSGDGGGGGGGGEERGRTIYSVPGEDAGMEEGEDSRVAKVVASEGGNGISSRPTLTDYCVRDLALEAVRQAQIAESEEAQVGEKRARSEGDKEDAEGEEDTMEDLPLAQRRRTDYPPVPAASTSTSTPAYAPQHPFAYPYPPQQTSYIHGLPHFSPPFSGGYQPYNPHSPICPPPAAPTTQAGRAVWGLTSSSATALGVYGSSSSPAAWRYDPNHALQQRGVHGGYQGSFLSPIPSVPPLQPPVLPPIQNQNQGQGYPYPRPSPAPAQQGQAAYDSDEEESQRFNPASSPATTRTTSGGTGSPATSIATPRPSTGHEGKEREREKEVPLVSAEGGAVKLDQQTPQQQAQQLVPIAPAPAPSQQEGTGGGGETGTKRKGGRGVTPKNAFTIDPIQGVKPFIVKLRWLLMHPEIAGDVVCWSEDGHSVLVKVGGDTSKLTEDILPRTFAHSNIAAFQRSSGWVEKSYGFTSLKGAALTAALHQSESAPSPPAGPSPIASTSAPQLPAFGPSAPNPSSSAPAPAREAKEWRAYTHFHTPSDALLARQAEGGGEEWEDEEWWFERDGMEDFVCLGRLKAKGKGGGGGGAKRSSTAGSARGAVQGVSGAQGTGGATGQGQGQGQSGVQGLLASFKIPNNGGGGT</sequence>
<protein>
    <submittedName>
        <fullName evidence="5">Heat shock factor protein</fullName>
    </submittedName>
</protein>
<feature type="region of interest" description="Disordered" evidence="3">
    <location>
        <begin position="579"/>
        <end position="622"/>
    </location>
</feature>
<feature type="compositionally biased region" description="Pro residues" evidence="3">
    <location>
        <begin position="334"/>
        <end position="345"/>
    </location>
</feature>
<dbReference type="Pfam" id="PF00447">
    <property type="entry name" value="HSF_DNA-bind"/>
    <property type="match status" value="1"/>
</dbReference>
<feature type="compositionally biased region" description="Acidic residues" evidence="3">
    <location>
        <begin position="190"/>
        <end position="202"/>
    </location>
</feature>
<dbReference type="EMBL" id="KB722648">
    <property type="protein sequence ID" value="EMS23294.1"/>
    <property type="molecule type" value="Genomic_DNA"/>
</dbReference>
<feature type="compositionally biased region" description="Basic and acidic residues" evidence="3">
    <location>
        <begin position="413"/>
        <end position="426"/>
    </location>
</feature>
<evidence type="ECO:0000313" key="5">
    <source>
        <dbReference type="EMBL" id="EMS23294.1"/>
    </source>
</evidence>
<dbReference type="GO" id="GO:0043565">
    <property type="term" value="F:sequence-specific DNA binding"/>
    <property type="evidence" value="ECO:0007669"/>
    <property type="project" value="InterPro"/>
</dbReference>
<feature type="compositionally biased region" description="Low complexity" evidence="3">
    <location>
        <begin position="685"/>
        <end position="701"/>
    </location>
</feature>
<feature type="compositionally biased region" description="Gly residues" evidence="3">
    <location>
        <begin position="702"/>
        <end position="720"/>
    </location>
</feature>
<feature type="region of interest" description="Disordered" evidence="3">
    <location>
        <begin position="456"/>
        <end position="485"/>
    </location>
</feature>